<accession>A0A6S6R869</accession>
<dbReference type="PANTHER" id="PTHR43616:SF5">
    <property type="entry name" value="GLYCEROL DEHYDROGENASE 1"/>
    <property type="match status" value="1"/>
</dbReference>
<evidence type="ECO:0000313" key="2">
    <source>
        <dbReference type="Proteomes" id="UP000515561"/>
    </source>
</evidence>
<gene>
    <name evidence="1" type="ORF">acsn021_27200</name>
</gene>
<organism evidence="1 2">
    <name type="scientific">Anaerocolumna cellulosilytica</name>
    <dbReference type="NCBI Taxonomy" id="433286"/>
    <lineage>
        <taxon>Bacteria</taxon>
        <taxon>Bacillati</taxon>
        <taxon>Bacillota</taxon>
        <taxon>Clostridia</taxon>
        <taxon>Lachnospirales</taxon>
        <taxon>Lachnospiraceae</taxon>
        <taxon>Anaerocolumna</taxon>
    </lineage>
</organism>
<proteinExistence type="predicted"/>
<evidence type="ECO:0000313" key="1">
    <source>
        <dbReference type="EMBL" id="BCJ95151.1"/>
    </source>
</evidence>
<sequence length="428" mass="47396">MHIDVTTFSGSCTCGRNHEIYVKDIIIESGAVKRLPEYLAHIFHGNYAKIGILCDSNTYKAAGRKAEAVLPGSYTVILPAENLHADNHGVELAEEMLAGMKDLKLILAVGSGTIHDITRYLSNILSVPFVSVPTAASVDGFVSTVAAMTWNGMKKTIPAVSPVLVVADTDVFSEAPYRLTASGISDLLGKYTALIDWEVSHIVTGEYICTRVCELELKALKEVCSCLPQLRNYNSEEVRKQAYEQLMYALLLSGLAMQMIGNSRPASGSEHHMSHLWEMEVINGPLDAYHGEKVSIGLMIATKTYHKVKNAIRNGFCSVKPYKGLEYDILKEAFAPKGLYEDIITENTPDPLAGINEEKFKQQLPDIARILDKLPTEEEINRLLTAAGCIKDVQEIELEEGIIPKTIRLSPYVRNRLTFLRLTKLLRL</sequence>
<dbReference type="GO" id="GO:0046872">
    <property type="term" value="F:metal ion binding"/>
    <property type="evidence" value="ECO:0007669"/>
    <property type="project" value="InterPro"/>
</dbReference>
<dbReference type="SUPFAM" id="SSF56796">
    <property type="entry name" value="Dehydroquinate synthase-like"/>
    <property type="match status" value="1"/>
</dbReference>
<dbReference type="GO" id="GO:0016614">
    <property type="term" value="F:oxidoreductase activity, acting on CH-OH group of donors"/>
    <property type="evidence" value="ECO:0007669"/>
    <property type="project" value="InterPro"/>
</dbReference>
<dbReference type="KEGG" id="acel:acsn021_27200"/>
<dbReference type="CDD" id="cd08175">
    <property type="entry name" value="G1PDH"/>
    <property type="match status" value="1"/>
</dbReference>
<name>A0A6S6R869_9FIRM</name>
<dbReference type="EMBL" id="AP023367">
    <property type="protein sequence ID" value="BCJ95151.1"/>
    <property type="molecule type" value="Genomic_DNA"/>
</dbReference>
<dbReference type="Gene3D" id="1.20.1090.10">
    <property type="entry name" value="Dehydroquinate synthase-like - alpha domain"/>
    <property type="match status" value="1"/>
</dbReference>
<dbReference type="Pfam" id="PF13685">
    <property type="entry name" value="Fe-ADH_2"/>
    <property type="match status" value="1"/>
</dbReference>
<reference evidence="1 2" key="1">
    <citation type="journal article" date="2016" name="Int. J. Syst. Evol. Microbiol.">
        <title>Descriptions of Anaerotaenia torta gen. nov., sp. nov. and Anaerocolumna cellulosilytica gen. nov., sp. nov. isolated from a methanogenic reactor of cattle waste.</title>
        <authorList>
            <person name="Uek A."/>
            <person name="Ohtaki Y."/>
            <person name="Kaku N."/>
            <person name="Ueki K."/>
        </authorList>
    </citation>
    <scope>NUCLEOTIDE SEQUENCE [LARGE SCALE GENOMIC DNA]</scope>
    <source>
        <strain evidence="1 2">SN021</strain>
    </source>
</reference>
<keyword evidence="2" id="KW-1185">Reference proteome</keyword>
<dbReference type="PANTHER" id="PTHR43616">
    <property type="entry name" value="GLYCEROL DEHYDROGENASE"/>
    <property type="match status" value="1"/>
</dbReference>
<dbReference type="InterPro" id="IPR032837">
    <property type="entry name" value="G1PDH"/>
</dbReference>
<dbReference type="RefSeq" id="WP_184095781.1">
    <property type="nucleotide sequence ID" value="NZ_AP023367.1"/>
</dbReference>
<dbReference type="Proteomes" id="UP000515561">
    <property type="component" value="Chromosome"/>
</dbReference>
<protein>
    <submittedName>
        <fullName evidence="1">Uncharacterized protein</fullName>
    </submittedName>
</protein>
<dbReference type="Gene3D" id="3.40.50.1970">
    <property type="match status" value="1"/>
</dbReference>
<dbReference type="AlphaFoldDB" id="A0A6S6R869"/>
<dbReference type="InterPro" id="IPR016205">
    <property type="entry name" value="Glycerol_DH"/>
</dbReference>